<dbReference type="InterPro" id="IPR002049">
    <property type="entry name" value="LE_dom"/>
</dbReference>
<evidence type="ECO:0000256" key="6">
    <source>
        <dbReference type="ARBA" id="ARBA00022869"/>
    </source>
</evidence>
<keyword evidence="5" id="KW-0677">Repeat</keyword>
<evidence type="ECO:0000256" key="4">
    <source>
        <dbReference type="ARBA" id="ARBA00022729"/>
    </source>
</evidence>
<dbReference type="PROSITE" id="PS01248">
    <property type="entry name" value="EGF_LAM_1"/>
    <property type="match status" value="1"/>
</dbReference>
<dbReference type="GO" id="GO:0009888">
    <property type="term" value="P:tissue development"/>
    <property type="evidence" value="ECO:0007669"/>
    <property type="project" value="TreeGrafter"/>
</dbReference>
<keyword evidence="9" id="KW-0424">Laminin EGF-like domain</keyword>
<dbReference type="FunFam" id="2.10.25.10:FF:000130">
    <property type="entry name" value="Laminin subunit beta 1"/>
    <property type="match status" value="1"/>
</dbReference>
<reference evidence="11 12" key="1">
    <citation type="submission" date="2013-11" db="EMBL/GenBank/DDBJ databases">
        <title>Draft genome of the bovine lungworm Dictyocaulus viviparus.</title>
        <authorList>
            <person name="Mitreva M."/>
        </authorList>
    </citation>
    <scope>NUCLEOTIDE SEQUENCE [LARGE SCALE GENOMIC DNA]</scope>
    <source>
        <strain evidence="11 12">HannoverDv2000</strain>
    </source>
</reference>
<sequence length="172" mass="18506">MEDNVRSAHVRSTPTRAIRSVVRAQTVRYDKHKQFGSIAHNTTGVRCELCLPGHYGNPSLGGEMGACRPCACPTIENSHSTECVMTQLVVAGPAASQEDAYVCTACDRGYEGNKCEVCADGFFGDPMEINGTCKECECNDNIDLMAIGNCDTKTGICLKCIGDTRGEHCEVC</sequence>
<name>A0A0D8Y5Y5_DICVI</name>
<organism evidence="11 12">
    <name type="scientific">Dictyocaulus viviparus</name>
    <name type="common">Bovine lungworm</name>
    <dbReference type="NCBI Taxonomy" id="29172"/>
    <lineage>
        <taxon>Eukaryota</taxon>
        <taxon>Metazoa</taxon>
        <taxon>Ecdysozoa</taxon>
        <taxon>Nematoda</taxon>
        <taxon>Chromadorea</taxon>
        <taxon>Rhabditida</taxon>
        <taxon>Rhabditina</taxon>
        <taxon>Rhabditomorpha</taxon>
        <taxon>Strongyloidea</taxon>
        <taxon>Metastrongylidae</taxon>
        <taxon>Dictyocaulus</taxon>
    </lineage>
</organism>
<keyword evidence="7" id="KW-1015">Disulfide bond</keyword>
<keyword evidence="4" id="KW-0732">Signal</keyword>
<evidence type="ECO:0000313" key="11">
    <source>
        <dbReference type="EMBL" id="KJH49986.1"/>
    </source>
</evidence>
<dbReference type="FunFam" id="2.10.25.10:FF:000974">
    <property type="entry name" value="Laminin subunit gamma-1"/>
    <property type="match status" value="1"/>
</dbReference>
<dbReference type="PANTHER" id="PTHR10574">
    <property type="entry name" value="NETRIN/LAMININ-RELATED"/>
    <property type="match status" value="1"/>
</dbReference>
<evidence type="ECO:0000256" key="3">
    <source>
        <dbReference type="ARBA" id="ARBA00022530"/>
    </source>
</evidence>
<dbReference type="PANTHER" id="PTHR10574:SF444">
    <property type="entry name" value="BASEMENT MEMBRANE-SPECIFIC HEPARAN SULFATE PROTEOGLYCAN CORE PROTEIN"/>
    <property type="match status" value="1"/>
</dbReference>
<gene>
    <name evidence="11" type="ORF">DICVIV_03859</name>
</gene>
<keyword evidence="6" id="KW-0084">Basement membrane</keyword>
<evidence type="ECO:0000256" key="2">
    <source>
        <dbReference type="ARBA" id="ARBA00022525"/>
    </source>
</evidence>
<dbReference type="AlphaFoldDB" id="A0A0D8Y5Y5"/>
<dbReference type="OrthoDB" id="8545473at2759"/>
<accession>A0A0D8Y5Y5</accession>
<evidence type="ECO:0000256" key="7">
    <source>
        <dbReference type="ARBA" id="ARBA00023157"/>
    </source>
</evidence>
<dbReference type="GO" id="GO:0005604">
    <property type="term" value="C:basement membrane"/>
    <property type="evidence" value="ECO:0007669"/>
    <property type="project" value="UniProtKB-SubCell"/>
</dbReference>
<protein>
    <submittedName>
        <fullName evidence="11">Laminin EGF-like protein</fullName>
    </submittedName>
</protein>
<dbReference type="InterPro" id="IPR050440">
    <property type="entry name" value="Laminin/Netrin_ECM"/>
</dbReference>
<proteinExistence type="predicted"/>
<evidence type="ECO:0000256" key="1">
    <source>
        <dbReference type="ARBA" id="ARBA00004302"/>
    </source>
</evidence>
<reference evidence="12" key="2">
    <citation type="journal article" date="2016" name="Sci. Rep.">
        <title>Dictyocaulus viviparus genome, variome and transcriptome elucidate lungworm biology and support future intervention.</title>
        <authorList>
            <person name="McNulty S.N."/>
            <person name="Strube C."/>
            <person name="Rosa B.A."/>
            <person name="Martin J.C."/>
            <person name="Tyagi R."/>
            <person name="Choi Y.J."/>
            <person name="Wang Q."/>
            <person name="Hallsworth Pepin K."/>
            <person name="Zhang X."/>
            <person name="Ozersky P."/>
            <person name="Wilson R.K."/>
            <person name="Sternberg P.W."/>
            <person name="Gasser R.B."/>
            <person name="Mitreva M."/>
        </authorList>
    </citation>
    <scope>NUCLEOTIDE SEQUENCE [LARGE SCALE GENOMIC DNA]</scope>
    <source>
        <strain evidence="12">HannoverDv2000</strain>
    </source>
</reference>
<dbReference type="Pfam" id="PF00053">
    <property type="entry name" value="EGF_laminin"/>
    <property type="match status" value="3"/>
</dbReference>
<dbReference type="EMBL" id="KN716218">
    <property type="protein sequence ID" value="KJH49986.1"/>
    <property type="molecule type" value="Genomic_DNA"/>
</dbReference>
<comment type="subcellular location">
    <subcellularLocation>
        <location evidence="1">Secreted</location>
        <location evidence="1">Extracellular space</location>
        <location evidence="1">Extracellular matrix</location>
        <location evidence="1">Basement membrane</location>
    </subcellularLocation>
</comment>
<dbReference type="Proteomes" id="UP000053766">
    <property type="component" value="Unassembled WGS sequence"/>
</dbReference>
<dbReference type="SUPFAM" id="SSF57196">
    <property type="entry name" value="EGF/Laminin"/>
    <property type="match status" value="3"/>
</dbReference>
<evidence type="ECO:0000259" key="10">
    <source>
        <dbReference type="PROSITE" id="PS01248"/>
    </source>
</evidence>
<evidence type="ECO:0000256" key="9">
    <source>
        <dbReference type="ARBA" id="ARBA00023292"/>
    </source>
</evidence>
<keyword evidence="3" id="KW-0272">Extracellular matrix</keyword>
<evidence type="ECO:0000313" key="12">
    <source>
        <dbReference type="Proteomes" id="UP000053766"/>
    </source>
</evidence>
<dbReference type="STRING" id="29172.A0A0D8Y5Y5"/>
<dbReference type="CDD" id="cd00055">
    <property type="entry name" value="EGF_Lam"/>
    <property type="match status" value="1"/>
</dbReference>
<dbReference type="GO" id="GO:0009887">
    <property type="term" value="P:animal organ morphogenesis"/>
    <property type="evidence" value="ECO:0007669"/>
    <property type="project" value="TreeGrafter"/>
</dbReference>
<evidence type="ECO:0000256" key="5">
    <source>
        <dbReference type="ARBA" id="ARBA00022737"/>
    </source>
</evidence>
<evidence type="ECO:0000256" key="8">
    <source>
        <dbReference type="ARBA" id="ARBA00023180"/>
    </source>
</evidence>
<keyword evidence="8" id="KW-0325">Glycoprotein</keyword>
<keyword evidence="2" id="KW-0964">Secreted</keyword>
<dbReference type="Gene3D" id="2.10.25.10">
    <property type="entry name" value="Laminin"/>
    <property type="match status" value="3"/>
</dbReference>
<feature type="domain" description="Laminin EGF-like" evidence="10">
    <location>
        <begin position="103"/>
        <end position="138"/>
    </location>
</feature>
<dbReference type="SMART" id="SM00180">
    <property type="entry name" value="EGF_Lam"/>
    <property type="match status" value="2"/>
</dbReference>
<keyword evidence="12" id="KW-1185">Reference proteome</keyword>